<gene>
    <name evidence="6" type="ORF">HRV97_05630</name>
</gene>
<sequence>MMLSERTTDRLRDIIEDARRIKAFIDGMTLDDFLASEKTLFAVERLLQRITEAAIQIDPSDAALLGRDLPIDKMRGLGNRLRHEYRDLNRAVVFEIARLDVPALAVAAETAIESGMTDGN</sequence>
<keyword evidence="5" id="KW-0378">Hydrolase</keyword>
<evidence type="ECO:0000256" key="2">
    <source>
        <dbReference type="ARBA" id="ARBA00022649"/>
    </source>
</evidence>
<dbReference type="PANTHER" id="PTHR34139">
    <property type="entry name" value="UPF0331 PROTEIN MJ0127"/>
    <property type="match status" value="1"/>
</dbReference>
<name>A0ABX2JL84_9SPHN</name>
<evidence type="ECO:0000256" key="1">
    <source>
        <dbReference type="ARBA" id="ARBA00022553"/>
    </source>
</evidence>
<protein>
    <submittedName>
        <fullName evidence="6">DUF86 domain-containing protein</fullName>
    </submittedName>
</protein>
<dbReference type="Proteomes" id="UP000621447">
    <property type="component" value="Unassembled WGS sequence"/>
</dbReference>
<keyword evidence="7" id="KW-1185">Reference proteome</keyword>
<keyword evidence="4" id="KW-0547">Nucleotide-binding</keyword>
<evidence type="ECO:0000256" key="5">
    <source>
        <dbReference type="ARBA" id="ARBA00022801"/>
    </source>
</evidence>
<reference evidence="6 7" key="1">
    <citation type="submission" date="2020-06" db="EMBL/GenBank/DDBJ databases">
        <title>Sphingomonas hominis sp. nov., a member of the Sphingomonas, isolated from the hair of a 22-year-old girl.</title>
        <authorList>
            <person name="Zhang D.-F."/>
            <person name="Cui X.-W."/>
        </authorList>
    </citation>
    <scope>NUCLEOTIDE SEQUENCE [LARGE SCALE GENOMIC DNA]</scope>
    <source>
        <strain evidence="6 7">HHU CXW</strain>
    </source>
</reference>
<organism evidence="6 7">
    <name type="scientific">Sphingomonas hominis</name>
    <dbReference type="NCBI Taxonomy" id="2741495"/>
    <lineage>
        <taxon>Bacteria</taxon>
        <taxon>Pseudomonadati</taxon>
        <taxon>Pseudomonadota</taxon>
        <taxon>Alphaproteobacteria</taxon>
        <taxon>Sphingomonadales</taxon>
        <taxon>Sphingomonadaceae</taxon>
        <taxon>Sphingomonas</taxon>
    </lineage>
</organism>
<dbReference type="PANTHER" id="PTHR34139:SF1">
    <property type="entry name" value="RNASE MJ1380-RELATED"/>
    <property type="match status" value="1"/>
</dbReference>
<dbReference type="InterPro" id="IPR008201">
    <property type="entry name" value="HepT-like"/>
</dbReference>
<dbReference type="Pfam" id="PF01934">
    <property type="entry name" value="HepT-like"/>
    <property type="match status" value="1"/>
</dbReference>
<keyword evidence="3" id="KW-0540">Nuclease</keyword>
<accession>A0ABX2JL84</accession>
<evidence type="ECO:0000313" key="7">
    <source>
        <dbReference type="Proteomes" id="UP000621447"/>
    </source>
</evidence>
<proteinExistence type="predicted"/>
<evidence type="ECO:0000256" key="4">
    <source>
        <dbReference type="ARBA" id="ARBA00022741"/>
    </source>
</evidence>
<keyword evidence="1" id="KW-0597">Phosphoprotein</keyword>
<evidence type="ECO:0000313" key="6">
    <source>
        <dbReference type="EMBL" id="NTS64633.1"/>
    </source>
</evidence>
<evidence type="ECO:0000256" key="3">
    <source>
        <dbReference type="ARBA" id="ARBA00022722"/>
    </source>
</evidence>
<dbReference type="EMBL" id="JABULH010000002">
    <property type="protein sequence ID" value="NTS64633.1"/>
    <property type="molecule type" value="Genomic_DNA"/>
</dbReference>
<dbReference type="InterPro" id="IPR051813">
    <property type="entry name" value="HepT_RNase_toxin"/>
</dbReference>
<keyword evidence="2" id="KW-1277">Toxin-antitoxin system</keyword>
<comment type="caution">
    <text evidence="6">The sequence shown here is derived from an EMBL/GenBank/DDBJ whole genome shotgun (WGS) entry which is preliminary data.</text>
</comment>